<feature type="compositionally biased region" description="Low complexity" evidence="5">
    <location>
        <begin position="110"/>
        <end position="127"/>
    </location>
</feature>
<evidence type="ECO:0000256" key="3">
    <source>
        <dbReference type="ARBA" id="ARBA00022490"/>
    </source>
</evidence>
<dbReference type="InterPro" id="IPR001202">
    <property type="entry name" value="WW_dom"/>
</dbReference>
<dbReference type="WBParaSite" id="MBELARI_LOCUS16897.1">
    <property type="protein sequence ID" value="MBELARI_LOCUS16897.1"/>
    <property type="gene ID" value="MBELARI_LOCUS16897"/>
</dbReference>
<evidence type="ECO:0000256" key="4">
    <source>
        <dbReference type="ARBA" id="ARBA00023242"/>
    </source>
</evidence>
<dbReference type="PANTHER" id="PTHR17616:SF12">
    <property type="entry name" value="WW DOMAIN-CONTAINING OXIDOREDUCTASE"/>
    <property type="match status" value="1"/>
</dbReference>
<keyword evidence="3" id="KW-0963">Cytoplasm</keyword>
<dbReference type="Gene3D" id="2.20.70.10">
    <property type="match status" value="1"/>
</dbReference>
<feature type="compositionally biased region" description="Polar residues" evidence="5">
    <location>
        <begin position="83"/>
        <end position="105"/>
    </location>
</feature>
<dbReference type="GO" id="GO:0005737">
    <property type="term" value="C:cytoplasm"/>
    <property type="evidence" value="ECO:0007669"/>
    <property type="project" value="UniProtKB-SubCell"/>
</dbReference>
<dbReference type="PANTHER" id="PTHR17616">
    <property type="entry name" value="YES-ASSOCIATED PROTEIN YAP1 FAMILY MEMBER"/>
    <property type="match status" value="1"/>
</dbReference>
<evidence type="ECO:0000256" key="2">
    <source>
        <dbReference type="ARBA" id="ARBA00004496"/>
    </source>
</evidence>
<dbReference type="CDD" id="cd00201">
    <property type="entry name" value="WW"/>
    <property type="match status" value="1"/>
</dbReference>
<evidence type="ECO:0000313" key="7">
    <source>
        <dbReference type="Proteomes" id="UP000887575"/>
    </source>
</evidence>
<organism evidence="7 8">
    <name type="scientific">Mesorhabditis belari</name>
    <dbReference type="NCBI Taxonomy" id="2138241"/>
    <lineage>
        <taxon>Eukaryota</taxon>
        <taxon>Metazoa</taxon>
        <taxon>Ecdysozoa</taxon>
        <taxon>Nematoda</taxon>
        <taxon>Chromadorea</taxon>
        <taxon>Rhabditida</taxon>
        <taxon>Rhabditina</taxon>
        <taxon>Rhabditomorpha</taxon>
        <taxon>Rhabditoidea</taxon>
        <taxon>Rhabditidae</taxon>
        <taxon>Mesorhabditinae</taxon>
        <taxon>Mesorhabditis</taxon>
    </lineage>
</organism>
<dbReference type="GO" id="GO:0003713">
    <property type="term" value="F:transcription coactivator activity"/>
    <property type="evidence" value="ECO:0007669"/>
    <property type="project" value="TreeGrafter"/>
</dbReference>
<dbReference type="Proteomes" id="UP000887575">
    <property type="component" value="Unassembled WGS sequence"/>
</dbReference>
<dbReference type="Pfam" id="PF00397">
    <property type="entry name" value="WW"/>
    <property type="match status" value="1"/>
</dbReference>
<dbReference type="GO" id="GO:0045944">
    <property type="term" value="P:positive regulation of transcription by RNA polymerase II"/>
    <property type="evidence" value="ECO:0007669"/>
    <property type="project" value="TreeGrafter"/>
</dbReference>
<dbReference type="PROSITE" id="PS01159">
    <property type="entry name" value="WW_DOMAIN_1"/>
    <property type="match status" value="1"/>
</dbReference>
<dbReference type="GO" id="GO:0005634">
    <property type="term" value="C:nucleus"/>
    <property type="evidence" value="ECO:0007669"/>
    <property type="project" value="UniProtKB-SubCell"/>
</dbReference>
<keyword evidence="4" id="KW-0539">Nucleus</keyword>
<dbReference type="SMART" id="SM00456">
    <property type="entry name" value="WW"/>
    <property type="match status" value="1"/>
</dbReference>
<evidence type="ECO:0000256" key="5">
    <source>
        <dbReference type="SAM" id="MobiDB-lite"/>
    </source>
</evidence>
<comment type="subcellular location">
    <subcellularLocation>
        <location evidence="2">Cytoplasm</location>
    </subcellularLocation>
    <subcellularLocation>
        <location evidence="1">Nucleus</location>
    </subcellularLocation>
</comment>
<sequence>MQFFSRLNVFFEFLGSLGMAGRKVRDQIQKSNNFNQSTLIRESSDSKKSLDDLFSSVSKQPEKQQYQRNPKFAQRGLPPSFFTPPSQGKGNARSQGPSPIGSSTDEGIFQSQQTLSPSSMSPSTASPFHQRQASAPELADFPGPSSYTQYPARGMHQKGSLSVSEVSHYNHPQSSHGRSQSTDATNMQGNPRFSMHHTPYHQPATLPKSSSMDPMLPPNDGLGSLPPGWDAQRDGSGRIFFINHNSQATQWEDPRKTHAHQQPCLSNYGYQQHPMNQPADYSTYSSLEQLEMERTSMQQRQEQLRREGLLNGAPTMSGALSGSLPQQPFPQQQSVQQPISPMHMMQFGAPYGQMHGAGPIHDHYGHQKEASDDSALQEGMDVDEIRIDTAILNINPQEFDKYLQITDHR</sequence>
<feature type="region of interest" description="Disordered" evidence="5">
    <location>
        <begin position="312"/>
        <end position="333"/>
    </location>
</feature>
<dbReference type="SUPFAM" id="SSF51045">
    <property type="entry name" value="WW domain"/>
    <property type="match status" value="1"/>
</dbReference>
<dbReference type="AlphaFoldDB" id="A0AAF3ES04"/>
<feature type="compositionally biased region" description="Low complexity" evidence="5">
    <location>
        <begin position="321"/>
        <end position="333"/>
    </location>
</feature>
<evidence type="ECO:0000259" key="6">
    <source>
        <dbReference type="PROSITE" id="PS50020"/>
    </source>
</evidence>
<accession>A0AAF3ES04</accession>
<dbReference type="GO" id="GO:0035329">
    <property type="term" value="P:hippo signaling"/>
    <property type="evidence" value="ECO:0007669"/>
    <property type="project" value="TreeGrafter"/>
</dbReference>
<name>A0AAF3ES04_9BILA</name>
<feature type="compositionally biased region" description="Polar residues" evidence="5">
    <location>
        <begin position="159"/>
        <end position="191"/>
    </location>
</feature>
<evidence type="ECO:0000256" key="1">
    <source>
        <dbReference type="ARBA" id="ARBA00004123"/>
    </source>
</evidence>
<reference evidence="8" key="1">
    <citation type="submission" date="2024-02" db="UniProtKB">
        <authorList>
            <consortium name="WormBaseParasite"/>
        </authorList>
    </citation>
    <scope>IDENTIFICATION</scope>
</reference>
<protein>
    <recommendedName>
        <fullName evidence="6">WW domain-containing protein</fullName>
    </recommendedName>
</protein>
<feature type="domain" description="WW" evidence="6">
    <location>
        <begin position="223"/>
        <end position="256"/>
    </location>
</feature>
<keyword evidence="7" id="KW-1185">Reference proteome</keyword>
<feature type="region of interest" description="Disordered" evidence="5">
    <location>
        <begin position="51"/>
        <end position="212"/>
    </location>
</feature>
<dbReference type="PROSITE" id="PS50020">
    <property type="entry name" value="WW_DOMAIN_2"/>
    <property type="match status" value="1"/>
</dbReference>
<dbReference type="InterPro" id="IPR051583">
    <property type="entry name" value="YAP1"/>
</dbReference>
<evidence type="ECO:0000313" key="8">
    <source>
        <dbReference type="WBParaSite" id="MBELARI_LOCUS16897.1"/>
    </source>
</evidence>
<dbReference type="InterPro" id="IPR036020">
    <property type="entry name" value="WW_dom_sf"/>
</dbReference>
<proteinExistence type="predicted"/>